<dbReference type="GO" id="GO:0005634">
    <property type="term" value="C:nucleus"/>
    <property type="evidence" value="ECO:0007669"/>
    <property type="project" value="TreeGrafter"/>
</dbReference>
<dbReference type="CDD" id="cd06141">
    <property type="entry name" value="WRN_exo"/>
    <property type="match status" value="1"/>
</dbReference>
<reference evidence="4" key="1">
    <citation type="submission" date="2019-10" db="EMBL/GenBank/DDBJ databases">
        <authorList>
            <person name="Zhang R."/>
            <person name="Pan Y."/>
            <person name="Wang J."/>
            <person name="Ma R."/>
            <person name="Yu S."/>
        </authorList>
    </citation>
    <scope>NUCLEOTIDE SEQUENCE</scope>
    <source>
        <strain evidence="4">LA-IB0</strain>
        <tissue evidence="4">Leaf</tissue>
    </source>
</reference>
<dbReference type="InterPro" id="IPR051132">
    <property type="entry name" value="3-5_Exonuclease_domain"/>
</dbReference>
<dbReference type="EMBL" id="WHWC01000012">
    <property type="protein sequence ID" value="KAG8372189.1"/>
    <property type="molecule type" value="Genomic_DNA"/>
</dbReference>
<dbReference type="InterPro" id="IPR036397">
    <property type="entry name" value="RNaseH_sf"/>
</dbReference>
<dbReference type="SMART" id="SM00474">
    <property type="entry name" value="35EXOc"/>
    <property type="match status" value="1"/>
</dbReference>
<dbReference type="InterPro" id="IPR002562">
    <property type="entry name" value="3'-5'_exonuclease_dom"/>
</dbReference>
<gene>
    <name evidence="4" type="ORF">BUALT_Bualt12G0040500</name>
</gene>
<evidence type="ECO:0000313" key="5">
    <source>
        <dbReference type="Proteomes" id="UP000826271"/>
    </source>
</evidence>
<sequence>MAIDGIIYRHSPDRRKQNYDVSFFGDTIATTVTHDPEAVTEWITLTEELNLDVDQVIVGLDAEWRPSYTGSSMRNPVAVVQICVGDRCLIYQIIHSRYIPDALRDFFFHENYIFVGVGVNDDLEKLVCDYEIGNNARFWELGEIAADTYDMPELECAGLNRLANFVLDKDMEKSRRVTMSRWDWRRLTAEQIKYACLDAFVSFEIGRVLNT</sequence>
<evidence type="ECO:0000313" key="4">
    <source>
        <dbReference type="EMBL" id="KAG8372189.1"/>
    </source>
</evidence>
<proteinExistence type="predicted"/>
<dbReference type="Proteomes" id="UP000826271">
    <property type="component" value="Unassembled WGS sequence"/>
</dbReference>
<evidence type="ECO:0000256" key="2">
    <source>
        <dbReference type="ARBA" id="ARBA00022801"/>
    </source>
</evidence>
<dbReference type="FunFam" id="3.30.420.10:FF:000054">
    <property type="entry name" value="Werner Syndrome-like exonuclease"/>
    <property type="match status" value="1"/>
</dbReference>
<keyword evidence="1" id="KW-0540">Nuclease</keyword>
<dbReference type="Gene3D" id="3.30.420.10">
    <property type="entry name" value="Ribonuclease H-like superfamily/Ribonuclease H"/>
    <property type="match status" value="1"/>
</dbReference>
<dbReference type="PANTHER" id="PTHR13620:SF105">
    <property type="entry name" value="OS01G0737700 PROTEIN"/>
    <property type="match status" value="1"/>
</dbReference>
<dbReference type="Pfam" id="PF01612">
    <property type="entry name" value="DNA_pol_A_exo1"/>
    <property type="match status" value="1"/>
</dbReference>
<keyword evidence="5" id="KW-1185">Reference proteome</keyword>
<dbReference type="GO" id="GO:0003676">
    <property type="term" value="F:nucleic acid binding"/>
    <property type="evidence" value="ECO:0007669"/>
    <property type="project" value="InterPro"/>
</dbReference>
<comment type="caution">
    <text evidence="4">The sequence shown here is derived from an EMBL/GenBank/DDBJ whole genome shotgun (WGS) entry which is preliminary data.</text>
</comment>
<accession>A0AAV6WQ41</accession>
<evidence type="ECO:0000259" key="3">
    <source>
        <dbReference type="SMART" id="SM00474"/>
    </source>
</evidence>
<organism evidence="4 5">
    <name type="scientific">Buddleja alternifolia</name>
    <dbReference type="NCBI Taxonomy" id="168488"/>
    <lineage>
        <taxon>Eukaryota</taxon>
        <taxon>Viridiplantae</taxon>
        <taxon>Streptophyta</taxon>
        <taxon>Embryophyta</taxon>
        <taxon>Tracheophyta</taxon>
        <taxon>Spermatophyta</taxon>
        <taxon>Magnoliopsida</taxon>
        <taxon>eudicotyledons</taxon>
        <taxon>Gunneridae</taxon>
        <taxon>Pentapetalae</taxon>
        <taxon>asterids</taxon>
        <taxon>lamiids</taxon>
        <taxon>Lamiales</taxon>
        <taxon>Scrophulariaceae</taxon>
        <taxon>Buddlejeae</taxon>
        <taxon>Buddleja</taxon>
    </lineage>
</organism>
<dbReference type="InterPro" id="IPR012337">
    <property type="entry name" value="RNaseH-like_sf"/>
</dbReference>
<protein>
    <recommendedName>
        <fullName evidence="3">3'-5' exonuclease domain-containing protein</fullName>
    </recommendedName>
</protein>
<dbReference type="GO" id="GO:0005737">
    <property type="term" value="C:cytoplasm"/>
    <property type="evidence" value="ECO:0007669"/>
    <property type="project" value="TreeGrafter"/>
</dbReference>
<feature type="domain" description="3'-5' exonuclease" evidence="3">
    <location>
        <begin position="36"/>
        <end position="210"/>
    </location>
</feature>
<dbReference type="GO" id="GO:0006139">
    <property type="term" value="P:nucleobase-containing compound metabolic process"/>
    <property type="evidence" value="ECO:0007669"/>
    <property type="project" value="InterPro"/>
</dbReference>
<dbReference type="GO" id="GO:0008408">
    <property type="term" value="F:3'-5' exonuclease activity"/>
    <property type="evidence" value="ECO:0007669"/>
    <property type="project" value="InterPro"/>
</dbReference>
<keyword evidence="2" id="KW-0378">Hydrolase</keyword>
<dbReference type="AlphaFoldDB" id="A0AAV6WQ41"/>
<dbReference type="SUPFAM" id="SSF53098">
    <property type="entry name" value="Ribonuclease H-like"/>
    <property type="match status" value="1"/>
</dbReference>
<evidence type="ECO:0000256" key="1">
    <source>
        <dbReference type="ARBA" id="ARBA00022722"/>
    </source>
</evidence>
<dbReference type="PANTHER" id="PTHR13620">
    <property type="entry name" value="3-5 EXONUCLEASE"/>
    <property type="match status" value="1"/>
</dbReference>
<name>A0AAV6WQ41_9LAMI</name>